<dbReference type="Proteomes" id="UP000076502">
    <property type="component" value="Unassembled WGS sequence"/>
</dbReference>
<protein>
    <submittedName>
        <fullName evidence="1">Uncharacterized protein</fullName>
    </submittedName>
</protein>
<organism evidence="1 2">
    <name type="scientific">Dufourea novaeangliae</name>
    <name type="common">Sweat bee</name>
    <dbReference type="NCBI Taxonomy" id="178035"/>
    <lineage>
        <taxon>Eukaryota</taxon>
        <taxon>Metazoa</taxon>
        <taxon>Ecdysozoa</taxon>
        <taxon>Arthropoda</taxon>
        <taxon>Hexapoda</taxon>
        <taxon>Insecta</taxon>
        <taxon>Pterygota</taxon>
        <taxon>Neoptera</taxon>
        <taxon>Endopterygota</taxon>
        <taxon>Hymenoptera</taxon>
        <taxon>Apocrita</taxon>
        <taxon>Aculeata</taxon>
        <taxon>Apoidea</taxon>
        <taxon>Anthophila</taxon>
        <taxon>Halictidae</taxon>
        <taxon>Rophitinae</taxon>
        <taxon>Dufourea</taxon>
    </lineage>
</organism>
<gene>
    <name evidence="1" type="ORF">WN55_04384</name>
</gene>
<evidence type="ECO:0000313" key="2">
    <source>
        <dbReference type="Proteomes" id="UP000076502"/>
    </source>
</evidence>
<accession>A0A154PM97</accession>
<reference evidence="1 2" key="1">
    <citation type="submission" date="2015-07" db="EMBL/GenBank/DDBJ databases">
        <title>The genome of Dufourea novaeangliae.</title>
        <authorList>
            <person name="Pan H."/>
            <person name="Kapheim K."/>
        </authorList>
    </citation>
    <scope>NUCLEOTIDE SEQUENCE [LARGE SCALE GENOMIC DNA]</scope>
    <source>
        <strain evidence="1">0120121106</strain>
        <tissue evidence="1">Whole body</tissue>
    </source>
</reference>
<evidence type="ECO:0000313" key="1">
    <source>
        <dbReference type="EMBL" id="KZC12867.1"/>
    </source>
</evidence>
<name>A0A154PM97_DUFNO</name>
<dbReference type="EMBL" id="KQ434977">
    <property type="protein sequence ID" value="KZC12867.1"/>
    <property type="molecule type" value="Genomic_DNA"/>
</dbReference>
<sequence length="162" mass="17781">SSFSTDSTSKLNVLGHDGHSLGVDGTQIGIFEKTNKVGLAGFLKGHDGRALETQVGFEVLGDFTDKSLERQFPDQKFSAFLVSTDFTESNGSWTITVRLLHSSGSRCTFTSGLCSQLFPWCFTTGRFPCSLLGTSHRSWSARTTKLRVLSARDQLKMMIFGL</sequence>
<keyword evidence="2" id="KW-1185">Reference proteome</keyword>
<dbReference type="AlphaFoldDB" id="A0A154PM97"/>
<proteinExistence type="predicted"/>
<feature type="non-terminal residue" evidence="1">
    <location>
        <position position="1"/>
    </location>
</feature>